<accession>I4I525</accession>
<proteinExistence type="predicted"/>
<comment type="caution">
    <text evidence="1">The sequence shown here is derived from an EMBL/GenBank/DDBJ whole genome shotgun (WGS) entry which is preliminary data.</text>
</comment>
<dbReference type="HOGENOM" id="CLU_2260507_0_0_3"/>
<evidence type="ECO:0000313" key="2">
    <source>
        <dbReference type="Proteomes" id="UP000004775"/>
    </source>
</evidence>
<protein>
    <submittedName>
        <fullName evidence="1">Uncharacterized protein</fullName>
    </submittedName>
</protein>
<dbReference type="Proteomes" id="UP000004775">
    <property type="component" value="Unassembled WGS sequence"/>
</dbReference>
<organism evidence="1 2">
    <name type="scientific">Microcystis aeruginosa PCC 9809</name>
    <dbReference type="NCBI Taxonomy" id="1160285"/>
    <lineage>
        <taxon>Bacteria</taxon>
        <taxon>Bacillati</taxon>
        <taxon>Cyanobacteriota</taxon>
        <taxon>Cyanophyceae</taxon>
        <taxon>Oscillatoriophycideae</taxon>
        <taxon>Chroococcales</taxon>
        <taxon>Microcystaceae</taxon>
        <taxon>Microcystis</taxon>
    </lineage>
</organism>
<gene>
    <name evidence="1" type="ORF">MICAH_570010</name>
</gene>
<name>I4I525_MICAE</name>
<sequence>MIVLYIVFYLQVPRLCIATPTENTKFLMRSPVSFEGKAYGDIKTLKISADGHKMSDKLLVTENKWNFPYSFKNVGDRQITIEGMNAEKEVIAKQKVTITILDP</sequence>
<evidence type="ECO:0000313" key="1">
    <source>
        <dbReference type="EMBL" id="CCI29399.1"/>
    </source>
</evidence>
<dbReference type="AlphaFoldDB" id="I4I525"/>
<reference evidence="1 2" key="1">
    <citation type="submission" date="2012-04" db="EMBL/GenBank/DDBJ databases">
        <authorList>
            <person name="Genoscope - CEA"/>
        </authorList>
    </citation>
    <scope>NUCLEOTIDE SEQUENCE [LARGE SCALE GENOMIC DNA]</scope>
    <source>
        <strain evidence="1 2">9809</strain>
    </source>
</reference>
<dbReference type="EMBL" id="CAIO01000523">
    <property type="protein sequence ID" value="CCI29399.1"/>
    <property type="molecule type" value="Genomic_DNA"/>
</dbReference>